<evidence type="ECO:0000256" key="1">
    <source>
        <dbReference type="SAM" id="MobiDB-lite"/>
    </source>
</evidence>
<protein>
    <submittedName>
        <fullName evidence="2">Uncharacterized protein</fullName>
    </submittedName>
</protein>
<reference evidence="2 3" key="1">
    <citation type="journal article" date="2014" name="Genome Announc.">
        <title>Draft Genome Sequence of Lysobacter capsici AZ78, a Bacterium Antagonistic to Plant-Pathogenic Oomycetes.</title>
        <authorList>
            <person name="Puopolo G."/>
            <person name="Sonego P."/>
            <person name="Engelen K."/>
            <person name="Pertot I."/>
        </authorList>
    </citation>
    <scope>NUCLEOTIDE SEQUENCE [LARGE SCALE GENOMIC DNA]</scope>
    <source>
        <strain evidence="2 3">AZ78</strain>
    </source>
</reference>
<dbReference type="AlphaFoldDB" id="A0A125MMY3"/>
<evidence type="ECO:0000313" key="3">
    <source>
        <dbReference type="Proteomes" id="UP000023435"/>
    </source>
</evidence>
<organism evidence="2 3">
    <name type="scientific">Lysobacter capsici AZ78</name>
    <dbReference type="NCBI Taxonomy" id="1444315"/>
    <lineage>
        <taxon>Bacteria</taxon>
        <taxon>Pseudomonadati</taxon>
        <taxon>Pseudomonadota</taxon>
        <taxon>Gammaproteobacteria</taxon>
        <taxon>Lysobacterales</taxon>
        <taxon>Lysobacteraceae</taxon>
        <taxon>Lysobacter</taxon>
    </lineage>
</organism>
<dbReference type="EMBL" id="JAJA02000001">
    <property type="protein sequence ID" value="KWS04867.1"/>
    <property type="molecule type" value="Genomic_DNA"/>
</dbReference>
<comment type="caution">
    <text evidence="2">The sequence shown here is derived from an EMBL/GenBank/DDBJ whole genome shotgun (WGS) entry which is preliminary data.</text>
</comment>
<sequence>MSHFVRSPRPWPRKARPSSDACRAACGPGAGRVRLGPRPIGVGVSRAT</sequence>
<gene>
    <name evidence="2" type="ORF">AZ78_2417</name>
</gene>
<evidence type="ECO:0000313" key="2">
    <source>
        <dbReference type="EMBL" id="KWS04867.1"/>
    </source>
</evidence>
<feature type="region of interest" description="Disordered" evidence="1">
    <location>
        <begin position="1"/>
        <end position="48"/>
    </location>
</feature>
<dbReference type="Proteomes" id="UP000023435">
    <property type="component" value="Unassembled WGS sequence"/>
</dbReference>
<name>A0A125MMY3_9GAMM</name>
<proteinExistence type="predicted"/>
<accession>A0A125MMY3</accession>
<keyword evidence="3" id="KW-1185">Reference proteome</keyword>